<keyword evidence="5" id="KW-1003">Cell membrane</keyword>
<evidence type="ECO:0000313" key="7">
    <source>
        <dbReference type="EMBL" id="ALO46870.1"/>
    </source>
</evidence>
<keyword evidence="5" id="KW-0813">Transport</keyword>
<dbReference type="InterPro" id="IPR003538">
    <property type="entry name" value="TonB"/>
</dbReference>
<dbReference type="GO" id="GO:0055085">
    <property type="term" value="P:transmembrane transport"/>
    <property type="evidence" value="ECO:0007669"/>
    <property type="project" value="InterPro"/>
</dbReference>
<evidence type="ECO:0000313" key="8">
    <source>
        <dbReference type="Proteomes" id="UP000065641"/>
    </source>
</evidence>
<dbReference type="InterPro" id="IPR008756">
    <property type="entry name" value="Peptidase_M56"/>
</dbReference>
<evidence type="ECO:0000256" key="3">
    <source>
        <dbReference type="ARBA" id="ARBA00022989"/>
    </source>
</evidence>
<dbReference type="InterPro" id="IPR052173">
    <property type="entry name" value="Beta-lactam_resp_regulator"/>
</dbReference>
<dbReference type="PROSITE" id="PS52015">
    <property type="entry name" value="TONB_CTD"/>
    <property type="match status" value="1"/>
</dbReference>
<dbReference type="Pfam" id="PF03544">
    <property type="entry name" value="TonB_C"/>
    <property type="match status" value="1"/>
</dbReference>
<dbReference type="PANTHER" id="PTHR34978:SF3">
    <property type="entry name" value="SLR0241 PROTEIN"/>
    <property type="match status" value="1"/>
</dbReference>
<dbReference type="SUPFAM" id="SSF74653">
    <property type="entry name" value="TolA/TonB C-terminal domain"/>
    <property type="match status" value="1"/>
</dbReference>
<dbReference type="Gene3D" id="3.30.1150.10">
    <property type="match status" value="1"/>
</dbReference>
<keyword evidence="3 5" id="KW-1133">Transmembrane helix</keyword>
<dbReference type="InterPro" id="IPR006260">
    <property type="entry name" value="TonB/TolA_C"/>
</dbReference>
<dbReference type="RefSeq" id="WP_058022323.1">
    <property type="nucleotide sequence ID" value="NZ_CP013189.1"/>
</dbReference>
<dbReference type="CDD" id="cd07341">
    <property type="entry name" value="M56_BlaR1_MecR1_like"/>
    <property type="match status" value="1"/>
</dbReference>
<dbReference type="GO" id="GO:0031992">
    <property type="term" value="F:energy transducer activity"/>
    <property type="evidence" value="ECO:0007669"/>
    <property type="project" value="InterPro"/>
</dbReference>
<comment type="function">
    <text evidence="5">Interacts with outer membrane receptor proteins that carry out high-affinity binding and energy dependent uptake into the periplasmic space of specific substrates. It could act to transduce energy from the cytoplasmic membrane to specific energy-requiring processes in the outer membrane, resulting in the release into the periplasm of ligands bound by these outer membrane proteins.</text>
</comment>
<dbReference type="NCBIfam" id="TIGR01352">
    <property type="entry name" value="tonB_Cterm"/>
    <property type="match status" value="1"/>
</dbReference>
<dbReference type="EMBL" id="CP013189">
    <property type="protein sequence ID" value="ALO46870.1"/>
    <property type="molecule type" value="Genomic_DNA"/>
</dbReference>
<dbReference type="GO" id="GO:0030288">
    <property type="term" value="C:outer membrane-bounded periplasmic space"/>
    <property type="evidence" value="ECO:0007669"/>
    <property type="project" value="InterPro"/>
</dbReference>
<dbReference type="KEGG" id="pspi:PS2015_2235"/>
<dbReference type="InterPro" id="IPR037682">
    <property type="entry name" value="TonB_C"/>
</dbReference>
<proteinExistence type="inferred from homology"/>
<dbReference type="GO" id="GO:0015891">
    <property type="term" value="P:siderophore transport"/>
    <property type="evidence" value="ECO:0007669"/>
    <property type="project" value="InterPro"/>
</dbReference>
<dbReference type="AlphaFoldDB" id="A0A0S2KEV6"/>
<feature type="transmembrane region" description="Helical" evidence="5">
    <location>
        <begin position="98"/>
        <end position="122"/>
    </location>
</feature>
<evidence type="ECO:0000256" key="2">
    <source>
        <dbReference type="ARBA" id="ARBA00022692"/>
    </source>
</evidence>
<reference evidence="7 8" key="1">
    <citation type="submission" date="2015-11" db="EMBL/GenBank/DDBJ databases">
        <authorList>
            <person name="Zhang Y."/>
            <person name="Guo Z."/>
        </authorList>
    </citation>
    <scope>NUCLEOTIDE SEQUENCE [LARGE SCALE GENOMIC DNA]</scope>
    <source>
        <strain evidence="7 8">KCTC 32221</strain>
    </source>
</reference>
<feature type="transmembrane region" description="Helical" evidence="5">
    <location>
        <begin position="39"/>
        <end position="61"/>
    </location>
</feature>
<keyword evidence="5" id="KW-0653">Protein transport</keyword>
<dbReference type="Pfam" id="PF05569">
    <property type="entry name" value="Peptidase_M56"/>
    <property type="match status" value="1"/>
</dbReference>
<sequence length="443" mass="49201">MEQAIWIMDLLFKSVALVGVFSLADFILGRRIHPAGRHLLWLVCVLCLTILPLAGPITIWLSAVADSGPATGALFELRIDSMQLSAPGYWAYWSPGSIAIGVYCAVVTLMLARLAIAALRLASIVRRASRAADSRLAAMHGRLCASLRIARRVDIKMSPDLDSPVSFGLFRPVILLPVQSQQWSEAVLTDVLLHELCHIRRLDWLSALLCYLVRTVFWPNPLVWYAAQRLHEESENSCDAAVVNAGRNNSDYAESLLGVASSCIHARRSRRTSRLLMQTMHDRNTLKKRISRVLEEQVMNAAEMKQQVQKTVAIAVVLSTVMLGLLGSSQVLTAQERPDADGREIDREMIPLNTVEPMYPSQAAEKRIEGWVHVRFTVKADGAVDAESLRVLEAEPPYVFDHTALAAARRFLFSPRIVAGQAVDVPNVQYVFRYALSNPDAEQ</sequence>
<feature type="domain" description="TonB C-terminal" evidence="6">
    <location>
        <begin position="344"/>
        <end position="443"/>
    </location>
</feature>
<dbReference type="PANTHER" id="PTHR34978">
    <property type="entry name" value="POSSIBLE SENSOR-TRANSDUCER PROTEIN BLAR"/>
    <property type="match status" value="1"/>
</dbReference>
<evidence type="ECO:0000256" key="1">
    <source>
        <dbReference type="ARBA" id="ARBA00004167"/>
    </source>
</evidence>
<accession>A0A0S2KEV6</accession>
<dbReference type="GO" id="GO:0015031">
    <property type="term" value="P:protein transport"/>
    <property type="evidence" value="ECO:0007669"/>
    <property type="project" value="UniProtKB-UniRule"/>
</dbReference>
<comment type="subcellular location">
    <subcellularLocation>
        <location evidence="5">Cell inner membrane</location>
        <topology evidence="5">Single-pass membrane protein</topology>
        <orientation evidence="5">Periplasmic side</orientation>
    </subcellularLocation>
    <subcellularLocation>
        <location evidence="1">Membrane</location>
        <topology evidence="1">Single-pass membrane protein</topology>
    </subcellularLocation>
</comment>
<keyword evidence="2 5" id="KW-0812">Transmembrane</keyword>
<protein>
    <recommendedName>
        <fullName evidence="5">Protein TonB</fullName>
    </recommendedName>
</protein>
<dbReference type="GO" id="GO:0005886">
    <property type="term" value="C:plasma membrane"/>
    <property type="evidence" value="ECO:0007669"/>
    <property type="project" value="UniProtKB-SubCell"/>
</dbReference>
<keyword evidence="5" id="KW-0997">Cell inner membrane</keyword>
<evidence type="ECO:0000256" key="4">
    <source>
        <dbReference type="ARBA" id="ARBA00023136"/>
    </source>
</evidence>
<gene>
    <name evidence="7" type="ORF">PS2015_2235</name>
</gene>
<dbReference type="PRINTS" id="PR01374">
    <property type="entry name" value="TONBPROTEIN"/>
</dbReference>
<comment type="caution">
    <text evidence="5">Lacks conserved residue(s) required for the propagation of feature annotation.</text>
</comment>
<dbReference type="Proteomes" id="UP000065641">
    <property type="component" value="Chromosome"/>
</dbReference>
<name>A0A0S2KEV6_9GAMM</name>
<evidence type="ECO:0000256" key="5">
    <source>
        <dbReference type="RuleBase" id="RU362123"/>
    </source>
</evidence>
<evidence type="ECO:0000259" key="6">
    <source>
        <dbReference type="PROSITE" id="PS52015"/>
    </source>
</evidence>
<comment type="similarity">
    <text evidence="5">Belongs to the TonB family.</text>
</comment>
<dbReference type="OrthoDB" id="5696981at2"/>
<keyword evidence="8" id="KW-1185">Reference proteome</keyword>
<keyword evidence="4 5" id="KW-0472">Membrane</keyword>
<dbReference type="STRING" id="1249552.PS2015_2235"/>
<keyword evidence="5" id="KW-0735">Signal-anchor</keyword>
<feature type="transmembrane region" description="Helical" evidence="5">
    <location>
        <begin position="312"/>
        <end position="332"/>
    </location>
</feature>
<feature type="transmembrane region" description="Helical" evidence="5">
    <location>
        <begin position="6"/>
        <end position="27"/>
    </location>
</feature>
<organism evidence="7 8">
    <name type="scientific">Pseudohongiella spirulinae</name>
    <dbReference type="NCBI Taxonomy" id="1249552"/>
    <lineage>
        <taxon>Bacteria</taxon>
        <taxon>Pseudomonadati</taxon>
        <taxon>Pseudomonadota</taxon>
        <taxon>Gammaproteobacteria</taxon>
        <taxon>Pseudomonadales</taxon>
        <taxon>Pseudohongiellaceae</taxon>
        <taxon>Pseudohongiella</taxon>
    </lineage>
</organism>